<sequence length="164" mass="18394">MSLSADIRGSYTRVRAHLLKISGKGIRVCAKITAAKLRELKKMNSEATFLLESARPKSIPLSPLSSQASASSPSASELDSRKRRATGPLVKAFNMQARETLDLEIARMFYSSGLPFHLARNLYFVKAFSYATNNYIDDYVPPGDNKLRTTLLEKEREHVERIDD</sequence>
<feature type="region of interest" description="Disordered" evidence="1">
    <location>
        <begin position="61"/>
        <end position="83"/>
    </location>
</feature>
<evidence type="ECO:0000313" key="3">
    <source>
        <dbReference type="Proteomes" id="UP001327560"/>
    </source>
</evidence>
<gene>
    <name evidence="2" type="ORF">Cni_G07009</name>
</gene>
<keyword evidence="3" id="KW-1185">Reference proteome</keyword>
<accession>A0AAQ3JXS1</accession>
<name>A0AAQ3JXS1_9LILI</name>
<evidence type="ECO:0000256" key="1">
    <source>
        <dbReference type="SAM" id="MobiDB-lite"/>
    </source>
</evidence>
<dbReference type="EMBL" id="CP136891">
    <property type="protein sequence ID" value="WOK98299.1"/>
    <property type="molecule type" value="Genomic_DNA"/>
</dbReference>
<dbReference type="AlphaFoldDB" id="A0AAQ3JXS1"/>
<evidence type="ECO:0000313" key="2">
    <source>
        <dbReference type="EMBL" id="WOK98299.1"/>
    </source>
</evidence>
<organism evidence="2 3">
    <name type="scientific">Canna indica</name>
    <name type="common">Indian-shot</name>
    <dbReference type="NCBI Taxonomy" id="4628"/>
    <lineage>
        <taxon>Eukaryota</taxon>
        <taxon>Viridiplantae</taxon>
        <taxon>Streptophyta</taxon>
        <taxon>Embryophyta</taxon>
        <taxon>Tracheophyta</taxon>
        <taxon>Spermatophyta</taxon>
        <taxon>Magnoliopsida</taxon>
        <taxon>Liliopsida</taxon>
        <taxon>Zingiberales</taxon>
        <taxon>Cannaceae</taxon>
        <taxon>Canna</taxon>
    </lineage>
</organism>
<dbReference type="Proteomes" id="UP001327560">
    <property type="component" value="Chromosome 2"/>
</dbReference>
<reference evidence="2 3" key="1">
    <citation type="submission" date="2023-10" db="EMBL/GenBank/DDBJ databases">
        <title>Chromosome-scale genome assembly provides insights into flower coloration mechanisms of Canna indica.</title>
        <authorList>
            <person name="Li C."/>
        </authorList>
    </citation>
    <scope>NUCLEOTIDE SEQUENCE [LARGE SCALE GENOMIC DNA]</scope>
    <source>
        <tissue evidence="2">Flower</tissue>
    </source>
</reference>
<proteinExistence type="predicted"/>
<protein>
    <submittedName>
        <fullName evidence="2">Uncharacterized protein</fullName>
    </submittedName>
</protein>
<feature type="compositionally biased region" description="Low complexity" evidence="1">
    <location>
        <begin position="61"/>
        <end position="77"/>
    </location>
</feature>